<comment type="caution">
    <text evidence="1">The sequence shown here is derived from an EMBL/GenBank/DDBJ whole genome shotgun (WGS) entry which is preliminary data.</text>
</comment>
<evidence type="ECO:0000313" key="2">
    <source>
        <dbReference type="Proteomes" id="UP001500683"/>
    </source>
</evidence>
<keyword evidence="2" id="KW-1185">Reference proteome</keyword>
<reference evidence="2" key="1">
    <citation type="journal article" date="2019" name="Int. J. Syst. Evol. Microbiol.">
        <title>The Global Catalogue of Microorganisms (GCM) 10K type strain sequencing project: providing services to taxonomists for standard genome sequencing and annotation.</title>
        <authorList>
            <consortium name="The Broad Institute Genomics Platform"/>
            <consortium name="The Broad Institute Genome Sequencing Center for Infectious Disease"/>
            <person name="Wu L."/>
            <person name="Ma J."/>
        </authorList>
    </citation>
    <scope>NUCLEOTIDE SEQUENCE [LARGE SCALE GENOMIC DNA]</scope>
    <source>
        <strain evidence="2">JCM 16702</strain>
    </source>
</reference>
<evidence type="ECO:0008006" key="3">
    <source>
        <dbReference type="Google" id="ProtNLM"/>
    </source>
</evidence>
<organism evidence="1 2">
    <name type="scientific">Actinomadura miaoliensis</name>
    <dbReference type="NCBI Taxonomy" id="430685"/>
    <lineage>
        <taxon>Bacteria</taxon>
        <taxon>Bacillati</taxon>
        <taxon>Actinomycetota</taxon>
        <taxon>Actinomycetes</taxon>
        <taxon>Streptosporangiales</taxon>
        <taxon>Thermomonosporaceae</taxon>
        <taxon>Actinomadura</taxon>
    </lineage>
</organism>
<name>A0ABP7WJF1_9ACTN</name>
<proteinExistence type="predicted"/>
<gene>
    <name evidence="1" type="ORF">GCM10022214_58700</name>
</gene>
<protein>
    <recommendedName>
        <fullName evidence="3">Sel1 repeat family protein</fullName>
    </recommendedName>
</protein>
<evidence type="ECO:0000313" key="1">
    <source>
        <dbReference type="EMBL" id="GAA4090127.1"/>
    </source>
</evidence>
<sequence length="50" mass="5706">MSLVSYESQGRTREAATWYTRAARGGHVKAYDRVNVLSHQLVTDIIRLTQ</sequence>
<dbReference type="Proteomes" id="UP001500683">
    <property type="component" value="Unassembled WGS sequence"/>
</dbReference>
<accession>A0ABP7WJF1</accession>
<dbReference type="EMBL" id="BAAAZG010000045">
    <property type="protein sequence ID" value="GAA4090127.1"/>
    <property type="molecule type" value="Genomic_DNA"/>
</dbReference>